<feature type="region of interest" description="Disordered" evidence="1">
    <location>
        <begin position="79"/>
        <end position="103"/>
    </location>
</feature>
<accession>A0A401J2T4</accession>
<keyword evidence="2" id="KW-1133">Transmembrane helix</keyword>
<evidence type="ECO:0000256" key="1">
    <source>
        <dbReference type="SAM" id="MobiDB-lite"/>
    </source>
</evidence>
<keyword evidence="2" id="KW-0812">Transmembrane</keyword>
<keyword evidence="4" id="KW-1185">Reference proteome</keyword>
<feature type="transmembrane region" description="Helical" evidence="2">
    <location>
        <begin position="59"/>
        <end position="79"/>
    </location>
</feature>
<dbReference type="EMBL" id="BBQY01000008">
    <property type="protein sequence ID" value="GBH30947.1"/>
    <property type="molecule type" value="Genomic_DNA"/>
</dbReference>
<organism evidence="3 4">
    <name type="scientific">Sphingobium xenophagum</name>
    <dbReference type="NCBI Taxonomy" id="121428"/>
    <lineage>
        <taxon>Bacteria</taxon>
        <taxon>Pseudomonadati</taxon>
        <taxon>Pseudomonadota</taxon>
        <taxon>Alphaproteobacteria</taxon>
        <taxon>Sphingomonadales</taxon>
        <taxon>Sphingomonadaceae</taxon>
        <taxon>Sphingobium</taxon>
    </lineage>
</organism>
<comment type="caution">
    <text evidence="3">The sequence shown here is derived from an EMBL/GenBank/DDBJ whole genome shotgun (WGS) entry which is preliminary data.</text>
</comment>
<feature type="transmembrane region" description="Helical" evidence="2">
    <location>
        <begin position="28"/>
        <end position="47"/>
    </location>
</feature>
<sequence>MAGTAQRCDPAMAAAMNGILSPRPCQTAIRLMIGTHLLLIIEAGLLAWSTSIIDMPLRLILGGTAMIALFAFASAVHGGSGGDGEVWRPRRGPATAAMREAGR</sequence>
<evidence type="ECO:0000313" key="3">
    <source>
        <dbReference type="EMBL" id="GBH30947.1"/>
    </source>
</evidence>
<reference evidence="3 4" key="1">
    <citation type="submission" date="2014-12" db="EMBL/GenBank/DDBJ databases">
        <title>Whole genome sequencing of Sphingobium xenophagum OW59.</title>
        <authorList>
            <person name="Ohta Y."/>
            <person name="Nishi S."/>
            <person name="Hatada Y."/>
        </authorList>
    </citation>
    <scope>NUCLEOTIDE SEQUENCE [LARGE SCALE GENOMIC DNA]</scope>
    <source>
        <strain evidence="3 4">OW59</strain>
    </source>
</reference>
<dbReference type="AlphaFoldDB" id="A0A401J2T4"/>
<keyword evidence="2" id="KW-0472">Membrane</keyword>
<evidence type="ECO:0000256" key="2">
    <source>
        <dbReference type="SAM" id="Phobius"/>
    </source>
</evidence>
<gene>
    <name evidence="3" type="ORF">MBESOW_P2203</name>
</gene>
<dbReference type="Proteomes" id="UP000290975">
    <property type="component" value="Unassembled WGS sequence"/>
</dbReference>
<protein>
    <submittedName>
        <fullName evidence="3">Uncharacterized protein</fullName>
    </submittedName>
</protein>
<proteinExistence type="predicted"/>
<evidence type="ECO:0000313" key="4">
    <source>
        <dbReference type="Proteomes" id="UP000290975"/>
    </source>
</evidence>
<name>A0A401J2T4_SPHXE</name>